<feature type="domain" description="UPAR/Ly6" evidence="4">
    <location>
        <begin position="19"/>
        <end position="101"/>
    </location>
</feature>
<keyword evidence="2" id="KW-0964">Secreted</keyword>
<dbReference type="InterPro" id="IPR016054">
    <property type="entry name" value="LY6_UPA_recep-like"/>
</dbReference>
<organism evidence="5 6">
    <name type="scientific">Ranitomeya imitator</name>
    <name type="common">mimic poison frog</name>
    <dbReference type="NCBI Taxonomy" id="111125"/>
    <lineage>
        <taxon>Eukaryota</taxon>
        <taxon>Metazoa</taxon>
        <taxon>Chordata</taxon>
        <taxon>Craniata</taxon>
        <taxon>Vertebrata</taxon>
        <taxon>Euteleostomi</taxon>
        <taxon>Amphibia</taxon>
        <taxon>Batrachia</taxon>
        <taxon>Anura</taxon>
        <taxon>Neobatrachia</taxon>
        <taxon>Hyloidea</taxon>
        <taxon>Dendrobatidae</taxon>
        <taxon>Dendrobatinae</taxon>
        <taxon>Ranitomeya</taxon>
    </lineage>
</organism>
<protein>
    <recommendedName>
        <fullName evidence="4">UPAR/Ly6 domain-containing protein</fullName>
    </recommendedName>
</protein>
<reference evidence="5" key="1">
    <citation type="submission" date="2023-07" db="EMBL/GenBank/DDBJ databases">
        <authorList>
            <person name="Stuckert A."/>
        </authorList>
    </citation>
    <scope>NUCLEOTIDE SEQUENCE</scope>
</reference>
<evidence type="ECO:0000313" key="6">
    <source>
        <dbReference type="Proteomes" id="UP001176940"/>
    </source>
</evidence>
<feature type="signal peptide" evidence="3">
    <location>
        <begin position="1"/>
        <end position="19"/>
    </location>
</feature>
<evidence type="ECO:0000256" key="3">
    <source>
        <dbReference type="SAM" id="SignalP"/>
    </source>
</evidence>
<evidence type="ECO:0000256" key="2">
    <source>
        <dbReference type="ARBA" id="ARBA00022525"/>
    </source>
</evidence>
<evidence type="ECO:0000259" key="4">
    <source>
        <dbReference type="Pfam" id="PF00021"/>
    </source>
</evidence>
<comment type="caution">
    <text evidence="5">The sequence shown here is derived from an EMBL/GenBank/DDBJ whole genome shotgun (WGS) entry which is preliminary data.</text>
</comment>
<dbReference type="Gene3D" id="2.10.60.10">
    <property type="entry name" value="CD59"/>
    <property type="match status" value="1"/>
</dbReference>
<name>A0ABN9L4E3_9NEOB</name>
<evidence type="ECO:0000313" key="5">
    <source>
        <dbReference type="EMBL" id="CAJ0931642.1"/>
    </source>
</evidence>
<keyword evidence="6" id="KW-1185">Reference proteome</keyword>
<keyword evidence="3" id="KW-0732">Signal</keyword>
<evidence type="ECO:0000256" key="1">
    <source>
        <dbReference type="ARBA" id="ARBA00004613"/>
    </source>
</evidence>
<dbReference type="PANTHER" id="PTHR20914">
    <property type="entry name" value="LY6/PLAUR DOMAIN-CONTAINING PROTEIN 8"/>
    <property type="match status" value="1"/>
</dbReference>
<sequence>MKTLVVILYGVTFITTVSSLICETCTAVNAATCSGSKNECDPSVTSCMSSMHQISYKTMNVKMHRKSCGFPEICNLSYSFTLNDVQIASEGKCCNSENCNKNFPQGRTGRLYTKKSDPVYRSRSHVHQIFRLLKLWRNMENPFLSRLCHSKCLCPIIARSRE</sequence>
<dbReference type="InterPro" id="IPR050918">
    <property type="entry name" value="CNF-like_PLA2_Inhibitor"/>
</dbReference>
<dbReference type="SUPFAM" id="SSF57302">
    <property type="entry name" value="Snake toxin-like"/>
    <property type="match status" value="1"/>
</dbReference>
<accession>A0ABN9L4E3</accession>
<gene>
    <name evidence="5" type="ORF">RIMI_LOCUS4793425</name>
</gene>
<dbReference type="Pfam" id="PF00021">
    <property type="entry name" value="UPAR_LY6"/>
    <property type="match status" value="1"/>
</dbReference>
<dbReference type="InterPro" id="IPR045860">
    <property type="entry name" value="Snake_toxin-like_sf"/>
</dbReference>
<proteinExistence type="predicted"/>
<feature type="chain" id="PRO_5045116987" description="UPAR/Ly6 domain-containing protein" evidence="3">
    <location>
        <begin position="20"/>
        <end position="162"/>
    </location>
</feature>
<comment type="subcellular location">
    <subcellularLocation>
        <location evidence="1">Secreted</location>
    </subcellularLocation>
</comment>
<dbReference type="EMBL" id="CAUEEQ010007888">
    <property type="protein sequence ID" value="CAJ0931642.1"/>
    <property type="molecule type" value="Genomic_DNA"/>
</dbReference>
<dbReference type="Proteomes" id="UP001176940">
    <property type="component" value="Unassembled WGS sequence"/>
</dbReference>
<dbReference type="PANTHER" id="PTHR20914:SF9">
    <property type="entry name" value="COILED, ISOFORM A"/>
    <property type="match status" value="1"/>
</dbReference>